<evidence type="ECO:0000256" key="1">
    <source>
        <dbReference type="ARBA" id="ARBA00038125"/>
    </source>
</evidence>
<dbReference type="PANTHER" id="PTHR46949">
    <property type="entry name" value="LEUCINE REPEAT ADAPTER PROTEIN 25"/>
    <property type="match status" value="1"/>
</dbReference>
<dbReference type="Proteomes" id="UP001652621">
    <property type="component" value="Unplaced"/>
</dbReference>
<feature type="region of interest" description="Disordered" evidence="2">
    <location>
        <begin position="874"/>
        <end position="901"/>
    </location>
</feature>
<dbReference type="InterPro" id="IPR039499">
    <property type="entry name" value="LURA1/LRA25"/>
</dbReference>
<evidence type="ECO:0000313" key="4">
    <source>
        <dbReference type="RefSeq" id="XP_058982906.1"/>
    </source>
</evidence>
<feature type="region of interest" description="Disordered" evidence="2">
    <location>
        <begin position="778"/>
        <end position="825"/>
    </location>
</feature>
<feature type="compositionally biased region" description="Basic and acidic residues" evidence="2">
    <location>
        <begin position="101"/>
        <end position="111"/>
    </location>
</feature>
<feature type="region of interest" description="Disordered" evidence="2">
    <location>
        <begin position="520"/>
        <end position="565"/>
    </location>
</feature>
<feature type="region of interest" description="Disordered" evidence="2">
    <location>
        <begin position="494"/>
        <end position="513"/>
    </location>
</feature>
<keyword evidence="3" id="KW-1185">Reference proteome</keyword>
<organism evidence="3 4">
    <name type="scientific">Musca domestica</name>
    <name type="common">House fly</name>
    <dbReference type="NCBI Taxonomy" id="7370"/>
    <lineage>
        <taxon>Eukaryota</taxon>
        <taxon>Metazoa</taxon>
        <taxon>Ecdysozoa</taxon>
        <taxon>Arthropoda</taxon>
        <taxon>Hexapoda</taxon>
        <taxon>Insecta</taxon>
        <taxon>Pterygota</taxon>
        <taxon>Neoptera</taxon>
        <taxon>Endopterygota</taxon>
        <taxon>Diptera</taxon>
        <taxon>Brachycera</taxon>
        <taxon>Muscomorpha</taxon>
        <taxon>Muscoidea</taxon>
        <taxon>Muscidae</taxon>
        <taxon>Musca</taxon>
    </lineage>
</organism>
<feature type="compositionally biased region" description="Acidic residues" evidence="2">
    <location>
        <begin position="539"/>
        <end position="565"/>
    </location>
</feature>
<evidence type="ECO:0000313" key="3">
    <source>
        <dbReference type="Proteomes" id="UP001652621"/>
    </source>
</evidence>
<feature type="compositionally biased region" description="Polar residues" evidence="2">
    <location>
        <begin position="593"/>
        <end position="602"/>
    </location>
</feature>
<proteinExistence type="inferred from homology"/>
<feature type="compositionally biased region" description="Low complexity" evidence="2">
    <location>
        <begin position="668"/>
        <end position="686"/>
    </location>
</feature>
<evidence type="ECO:0000256" key="2">
    <source>
        <dbReference type="SAM" id="MobiDB-lite"/>
    </source>
</evidence>
<feature type="region of interest" description="Disordered" evidence="2">
    <location>
        <begin position="973"/>
        <end position="1014"/>
    </location>
</feature>
<feature type="region of interest" description="Disordered" evidence="2">
    <location>
        <begin position="918"/>
        <end position="943"/>
    </location>
</feature>
<feature type="compositionally biased region" description="Low complexity" evidence="2">
    <location>
        <begin position="885"/>
        <end position="896"/>
    </location>
</feature>
<dbReference type="PANTHER" id="PTHR46949:SF1">
    <property type="entry name" value="AT07979P2"/>
    <property type="match status" value="1"/>
</dbReference>
<feature type="compositionally biased region" description="Low complexity" evidence="2">
    <location>
        <begin position="743"/>
        <end position="760"/>
    </location>
</feature>
<sequence length="1014" mass="109159">MATTTFTTMIPTPSAKTTAAKRPGPPVPPRPQQSSLLRTQRDAAGAGGAAANLPQRSSSKVGLEQPQILKKPAPVAATTSGNAASGGRTVIYKSPSLNLQKRQEEREKRGSGGESSTTTTKANAVTQTTTSSTAKLTNGTHAPKPPLKLRKAPDVPTAKARIQTATDATSPTQQSAATTATTATTTPTPTANITDENRDNNNIVIVQSSQGSVTLNRHHSMNTPSSHTKSPSNLKDSRLSLGRADFERVGNKINLSQLQPTTQPLPRPRKIVKIPVATMDVDVDTNSLNSTSTTTSSSSNSHGTSTLGVSLFKRSKTTLDHFTSRAHITTVSTGTAGGYLSGKTVEIKNNLKNAAERLFSEIMVNQQKHESAVGLSNMVITKHERAIQHQTMVETPSPTNVTVVNTGSEEGPASKGSDNCTRINIITTTPTHTANNGQKQEQEQQQQSQQQQQLIGVRQVVSAFNSPEKKSAAFHEMLISELAAMRTRSCSMENLQTKSHGHEPQQEQQQRQLQLQFKAGPPPKTLEIKTNNKMQDEQSNPDDDIDADNVEDADGDGDDDGEDEGQDIEKVLKKSLKVISANNQNSPRKRTPSGCSSDSSPYGTERSSRIRTSDWIEVGDNGKQVTLTSCHISLEDSGLEDEERMDEMSSSGVGDSWDSVKEAEQYNHHQQQQQQHHLIQQDQQQQTKRSSRSVKRIMSINDLPPLPKSLSGINKMLASDSGLISDVDTEMARNAKNSESQKENNSNSSNNNNNNSNISIKDTGDKLNNSTLIMAATATATSSSSSSTTTTTAAAGSASANETTTTTTPLKEINGNETISEIPPAIPGSKLDNQIATLRKEMFGLRQLDLTLLSQLWALNDSIQEFRTMIQENEQEDDETYSTHSRSPSPYDSVSSDGDDEISALKGKKLLDMQNANNNASVITTQPKLTSKSYAPENETTTKLANNRTSTASGIGGNDGGIGAGVDMSTFQSAHLMKPPLPKPLDVKPVPRMRSAPPPPPTHRKSQNAPPRPT</sequence>
<feature type="compositionally biased region" description="Low complexity" evidence="2">
    <location>
        <begin position="76"/>
        <end position="87"/>
    </location>
</feature>
<feature type="region of interest" description="Disordered" evidence="2">
    <location>
        <begin position="948"/>
        <end position="967"/>
    </location>
</feature>
<accession>A0ABM3VAT2</accession>
<feature type="compositionally biased region" description="Low complexity" evidence="2">
    <location>
        <begin position="163"/>
        <end position="191"/>
    </location>
</feature>
<comment type="similarity">
    <text evidence="1">Belongs to the FAM89 family.</text>
</comment>
<feature type="compositionally biased region" description="Gly residues" evidence="2">
    <location>
        <begin position="954"/>
        <end position="964"/>
    </location>
</feature>
<protein>
    <submittedName>
        <fullName evidence="4">Uncharacterized protein</fullName>
    </submittedName>
</protein>
<dbReference type="Pfam" id="PF14854">
    <property type="entry name" value="LURAP"/>
    <property type="match status" value="1"/>
</dbReference>
<gene>
    <name evidence="4" type="primary">LOC101888125</name>
</gene>
<feature type="compositionally biased region" description="Low complexity" evidence="2">
    <location>
        <begin position="648"/>
        <end position="657"/>
    </location>
</feature>
<feature type="region of interest" description="Disordered" evidence="2">
    <location>
        <begin position="734"/>
        <end position="763"/>
    </location>
</feature>
<feature type="region of interest" description="Disordered" evidence="2">
    <location>
        <begin position="215"/>
        <end position="236"/>
    </location>
</feature>
<dbReference type="RefSeq" id="XP_058982906.1">
    <property type="nucleotide sequence ID" value="XM_059126923.1"/>
</dbReference>
<reference evidence="4" key="1">
    <citation type="submission" date="2025-08" db="UniProtKB">
        <authorList>
            <consortium name="RefSeq"/>
        </authorList>
    </citation>
    <scope>IDENTIFICATION</scope>
    <source>
        <strain evidence="4">Aabys</strain>
        <tissue evidence="4">Whole body</tissue>
    </source>
</reference>
<feature type="region of interest" description="Disordered" evidence="2">
    <location>
        <begin position="580"/>
        <end position="617"/>
    </location>
</feature>
<feature type="region of interest" description="Disordered" evidence="2">
    <location>
        <begin position="1"/>
        <end position="200"/>
    </location>
</feature>
<feature type="region of interest" description="Disordered" evidence="2">
    <location>
        <begin position="430"/>
        <end position="451"/>
    </location>
</feature>
<feature type="compositionally biased region" description="Polar residues" evidence="2">
    <location>
        <begin position="215"/>
        <end position="234"/>
    </location>
</feature>
<dbReference type="GeneID" id="101888125"/>
<feature type="compositionally biased region" description="Basic and acidic residues" evidence="2">
    <location>
        <begin position="658"/>
        <end position="667"/>
    </location>
</feature>
<feature type="compositionally biased region" description="Low complexity" evidence="2">
    <location>
        <begin position="114"/>
        <end position="142"/>
    </location>
</feature>
<feature type="region of interest" description="Disordered" evidence="2">
    <location>
        <begin position="635"/>
        <end position="708"/>
    </location>
</feature>
<feature type="compositionally biased region" description="Low complexity" evidence="2">
    <location>
        <begin position="778"/>
        <end position="808"/>
    </location>
</feature>
<name>A0ABM3VAT2_MUSDO</name>